<dbReference type="InterPro" id="IPR002818">
    <property type="entry name" value="DJ-1/PfpI"/>
</dbReference>
<feature type="domain" description="DJ-1/PfpI" evidence="2">
    <location>
        <begin position="10"/>
        <end position="176"/>
    </location>
</feature>
<dbReference type="Proteomes" id="UP001055167">
    <property type="component" value="Unassembled WGS sequence"/>
</dbReference>
<organism evidence="3 4">
    <name type="scientific">Methylobacterium crusticola</name>
    <dbReference type="NCBI Taxonomy" id="1697972"/>
    <lineage>
        <taxon>Bacteria</taxon>
        <taxon>Pseudomonadati</taxon>
        <taxon>Pseudomonadota</taxon>
        <taxon>Alphaproteobacteria</taxon>
        <taxon>Hyphomicrobiales</taxon>
        <taxon>Methylobacteriaceae</taxon>
        <taxon>Methylobacterium</taxon>
    </lineage>
</organism>
<reference evidence="3" key="1">
    <citation type="journal article" date="2021" name="Front. Microbiol.">
        <title>Comprehensive Comparative Genomics and Phenotyping of Methylobacterium Species.</title>
        <authorList>
            <person name="Alessa O."/>
            <person name="Ogura Y."/>
            <person name="Fujitani Y."/>
            <person name="Takami H."/>
            <person name="Hayashi T."/>
            <person name="Sahin N."/>
            <person name="Tani A."/>
        </authorList>
    </citation>
    <scope>NUCLEOTIDE SEQUENCE</scope>
    <source>
        <strain evidence="3">KCTC 52305</strain>
    </source>
</reference>
<dbReference type="CDD" id="cd03134">
    <property type="entry name" value="GATase1_PfpI_like"/>
    <property type="match status" value="1"/>
</dbReference>
<dbReference type="EMBL" id="BPQH01000041">
    <property type="protein sequence ID" value="GJD53912.1"/>
    <property type="molecule type" value="Genomic_DNA"/>
</dbReference>
<evidence type="ECO:0000313" key="3">
    <source>
        <dbReference type="EMBL" id="GJD53912.1"/>
    </source>
</evidence>
<reference evidence="3" key="2">
    <citation type="submission" date="2021-08" db="EMBL/GenBank/DDBJ databases">
        <authorList>
            <person name="Tani A."/>
            <person name="Ola A."/>
            <person name="Ogura Y."/>
            <person name="Katsura K."/>
            <person name="Hayashi T."/>
        </authorList>
    </citation>
    <scope>NUCLEOTIDE SEQUENCE</scope>
    <source>
        <strain evidence="3">KCTC 52305</strain>
    </source>
</reference>
<sequence length="191" mass="20674">MASETFNGLKVAILVTDGFEQVEMTEPRKALDAAGAETQLVSPKDGQVKAWKFTEWGDTFPVNMPLDSARPEDFDAILLPGGVINPDKLRTLPEAVGFVKAFFDAGKPVASICHGPWTIIEAGAARGRRLTSWPSLQTDLRNAGADWVDQPVVVDGNLVTSRKPDDIPAFNPEVIRLFASARGQSRQTAAE</sequence>
<dbReference type="InterPro" id="IPR006286">
    <property type="entry name" value="C56_PfpI-like"/>
</dbReference>
<gene>
    <name evidence="3" type="primary">yfkM</name>
    <name evidence="3" type="ORF">OPKNFCMD_6691</name>
</gene>
<comment type="caution">
    <text evidence="3">The sequence shown here is derived from an EMBL/GenBank/DDBJ whole genome shotgun (WGS) entry which is preliminary data.</text>
</comment>
<evidence type="ECO:0000313" key="4">
    <source>
        <dbReference type="Proteomes" id="UP001055167"/>
    </source>
</evidence>
<proteinExistence type="inferred from homology"/>
<dbReference type="InterPro" id="IPR029062">
    <property type="entry name" value="Class_I_gatase-like"/>
</dbReference>
<dbReference type="PANTHER" id="PTHR42733">
    <property type="entry name" value="DJ-1 PROTEIN"/>
    <property type="match status" value="1"/>
</dbReference>
<keyword evidence="4" id="KW-1185">Reference proteome</keyword>
<dbReference type="Gene3D" id="3.40.50.880">
    <property type="match status" value="1"/>
</dbReference>
<dbReference type="NCBIfam" id="TIGR01382">
    <property type="entry name" value="PfpI"/>
    <property type="match status" value="1"/>
</dbReference>
<accession>A0ABQ4R934</accession>
<dbReference type="SUPFAM" id="SSF52317">
    <property type="entry name" value="Class I glutamine amidotransferase-like"/>
    <property type="match status" value="1"/>
</dbReference>
<protein>
    <submittedName>
        <fullName evidence="3">General stress protein 18</fullName>
    </submittedName>
</protein>
<evidence type="ECO:0000259" key="2">
    <source>
        <dbReference type="Pfam" id="PF01965"/>
    </source>
</evidence>
<evidence type="ECO:0000256" key="1">
    <source>
        <dbReference type="ARBA" id="ARBA00008542"/>
    </source>
</evidence>
<dbReference type="PANTHER" id="PTHR42733:SF12">
    <property type="entry name" value="PROTEINASE"/>
    <property type="match status" value="1"/>
</dbReference>
<comment type="similarity">
    <text evidence="1">Belongs to the peptidase C56 family.</text>
</comment>
<dbReference type="Pfam" id="PF01965">
    <property type="entry name" value="DJ-1_PfpI"/>
    <property type="match status" value="1"/>
</dbReference>
<name>A0ABQ4R934_9HYPH</name>
<dbReference type="PROSITE" id="PS51276">
    <property type="entry name" value="PEPTIDASE_C56_PFPI"/>
    <property type="match status" value="1"/>
</dbReference>
<dbReference type="RefSeq" id="WP_128564287.1">
    <property type="nucleotide sequence ID" value="NZ_BPQH01000041.1"/>
</dbReference>